<keyword evidence="2" id="KW-1133">Transmembrane helix</keyword>
<comment type="caution">
    <text evidence="3">The sequence shown here is derived from an EMBL/GenBank/DDBJ whole genome shotgun (WGS) entry which is preliminary data.</text>
</comment>
<evidence type="ECO:0000256" key="2">
    <source>
        <dbReference type="SAM" id="Phobius"/>
    </source>
</evidence>
<dbReference type="Proteomes" id="UP001567538">
    <property type="component" value="Unassembled WGS sequence"/>
</dbReference>
<gene>
    <name evidence="3" type="ORF">AAHA92_33121</name>
</gene>
<evidence type="ECO:0000313" key="3">
    <source>
        <dbReference type="EMBL" id="KAL1533203.1"/>
    </source>
</evidence>
<protein>
    <submittedName>
        <fullName evidence="3">Uncharacterized protein</fullName>
    </submittedName>
</protein>
<keyword evidence="2" id="KW-0812">Transmembrane</keyword>
<name>A0ABD1FMY6_SALDI</name>
<evidence type="ECO:0000256" key="1">
    <source>
        <dbReference type="SAM" id="MobiDB-lite"/>
    </source>
</evidence>
<keyword evidence="2" id="KW-0472">Membrane</keyword>
<proteinExistence type="predicted"/>
<feature type="compositionally biased region" description="Basic and acidic residues" evidence="1">
    <location>
        <begin position="90"/>
        <end position="105"/>
    </location>
</feature>
<feature type="transmembrane region" description="Helical" evidence="2">
    <location>
        <begin position="238"/>
        <end position="257"/>
    </location>
</feature>
<organism evidence="3 4">
    <name type="scientific">Salvia divinorum</name>
    <name type="common">Maria pastora</name>
    <name type="synonym">Diviner's sage</name>
    <dbReference type="NCBI Taxonomy" id="28513"/>
    <lineage>
        <taxon>Eukaryota</taxon>
        <taxon>Viridiplantae</taxon>
        <taxon>Streptophyta</taxon>
        <taxon>Embryophyta</taxon>
        <taxon>Tracheophyta</taxon>
        <taxon>Spermatophyta</taxon>
        <taxon>Magnoliopsida</taxon>
        <taxon>eudicotyledons</taxon>
        <taxon>Gunneridae</taxon>
        <taxon>Pentapetalae</taxon>
        <taxon>asterids</taxon>
        <taxon>lamiids</taxon>
        <taxon>Lamiales</taxon>
        <taxon>Lamiaceae</taxon>
        <taxon>Nepetoideae</taxon>
        <taxon>Mentheae</taxon>
        <taxon>Salviinae</taxon>
        <taxon>Salvia</taxon>
        <taxon>Salvia subgen. Calosphace</taxon>
    </lineage>
</organism>
<dbReference type="PANTHER" id="PTHR35469:SF5">
    <property type="entry name" value="TRANSMEMBRANE PROTEIN"/>
    <property type="match status" value="1"/>
</dbReference>
<dbReference type="EMBL" id="JBEAFC010000014">
    <property type="protein sequence ID" value="KAL1533203.1"/>
    <property type="molecule type" value="Genomic_DNA"/>
</dbReference>
<dbReference type="AlphaFoldDB" id="A0ABD1FMY6"/>
<feature type="transmembrane region" description="Helical" evidence="2">
    <location>
        <begin position="179"/>
        <end position="199"/>
    </location>
</feature>
<accession>A0ABD1FMY6</accession>
<feature type="region of interest" description="Disordered" evidence="1">
    <location>
        <begin position="85"/>
        <end position="105"/>
    </location>
</feature>
<evidence type="ECO:0000313" key="4">
    <source>
        <dbReference type="Proteomes" id="UP001567538"/>
    </source>
</evidence>
<dbReference type="PANTHER" id="PTHR35469">
    <property type="entry name" value="TRANSMEMBRANE PROTEIN"/>
    <property type="match status" value="1"/>
</dbReference>
<sequence length="258" mass="28521">MEKEMEKEQRRRKIIARGTDRMALITGRINTLDPNPISKCSTFSVNRPDLPSPQHFRSSSEPLSANDQAFFQSGGCDVATVTANPVEEASTGKDSRSKASDVHKRDQKELTAALTSKNVHLSHTHLLNVLRLINAQAVNSSLSSSEDTRAICSALLGLVVVVLQIIHHYSVVKHESLVMFRPLLVVALTDFVIVAVRLMPRARTNKEEEAKYEDEDDGNLDGAVKLLELGLVLHQMTYAIFVDCSFYLVVVILGLSLV</sequence>
<reference evidence="3 4" key="1">
    <citation type="submission" date="2024-06" db="EMBL/GenBank/DDBJ databases">
        <title>A chromosome level genome sequence of Diviner's sage (Salvia divinorum).</title>
        <authorList>
            <person name="Ford S.A."/>
            <person name="Ro D.-K."/>
            <person name="Ness R.W."/>
            <person name="Phillips M.A."/>
        </authorList>
    </citation>
    <scope>NUCLEOTIDE SEQUENCE [LARGE SCALE GENOMIC DNA]</scope>
    <source>
        <strain evidence="3">SAF-2024a</strain>
        <tissue evidence="3">Leaf</tissue>
    </source>
</reference>
<feature type="transmembrane region" description="Helical" evidence="2">
    <location>
        <begin position="150"/>
        <end position="167"/>
    </location>
</feature>
<keyword evidence="4" id="KW-1185">Reference proteome</keyword>